<keyword evidence="9 13" id="KW-0547">Nucleotide-binding</keyword>
<evidence type="ECO:0000256" key="7">
    <source>
        <dbReference type="ARBA" id="ARBA00022598"/>
    </source>
</evidence>
<feature type="active site" description="Proton donor" evidence="13">
    <location>
        <position position="36"/>
    </location>
</feature>
<reference evidence="14" key="1">
    <citation type="submission" date="2022-06" db="EMBL/GenBank/DDBJ databases">
        <title>Sphingomicrobium sedimins sp. nov., a marine bacterium isolated from tidal flat.</title>
        <authorList>
            <person name="Kim C.-H."/>
            <person name="Yoo Y."/>
            <person name="Kim J.-J."/>
        </authorList>
    </citation>
    <scope>NUCLEOTIDE SEQUENCE</scope>
    <source>
        <strain evidence="14">GRR-S6-50</strain>
    </source>
</reference>
<dbReference type="NCBIfam" id="TIGR00125">
    <property type="entry name" value="cyt_tran_rel"/>
    <property type="match status" value="1"/>
</dbReference>
<feature type="binding site" evidence="13">
    <location>
        <begin position="29"/>
        <end position="36"/>
    </location>
    <ligand>
        <name>ATP</name>
        <dbReference type="ChEBI" id="CHEBI:30616"/>
    </ligand>
</feature>
<comment type="subunit">
    <text evidence="13">Homodimer.</text>
</comment>
<keyword evidence="10 13" id="KW-0067">ATP-binding</keyword>
<comment type="subcellular location">
    <subcellularLocation>
        <location evidence="1 13">Cytoplasm</location>
    </subcellularLocation>
</comment>
<feature type="binding site" evidence="13">
    <location>
        <begin position="183"/>
        <end position="186"/>
    </location>
    <ligand>
        <name>ATP</name>
        <dbReference type="ChEBI" id="CHEBI:30616"/>
    </ligand>
</feature>
<dbReference type="GO" id="GO:0015940">
    <property type="term" value="P:pantothenate biosynthetic process"/>
    <property type="evidence" value="ECO:0007669"/>
    <property type="project" value="UniProtKB-UniRule"/>
</dbReference>
<dbReference type="PANTHER" id="PTHR21299">
    <property type="entry name" value="CYTIDYLATE KINASE/PANTOATE-BETA-ALANINE LIGASE"/>
    <property type="match status" value="1"/>
</dbReference>
<dbReference type="EMBL" id="JAMSHT010000001">
    <property type="protein sequence ID" value="MCM8558416.1"/>
    <property type="molecule type" value="Genomic_DNA"/>
</dbReference>
<evidence type="ECO:0000256" key="8">
    <source>
        <dbReference type="ARBA" id="ARBA00022655"/>
    </source>
</evidence>
<dbReference type="FunFam" id="3.40.50.620:FF:000114">
    <property type="entry name" value="Pantothenate synthetase"/>
    <property type="match status" value="1"/>
</dbReference>
<dbReference type="PANTHER" id="PTHR21299:SF1">
    <property type="entry name" value="PANTOATE--BETA-ALANINE LIGASE"/>
    <property type="match status" value="1"/>
</dbReference>
<dbReference type="GO" id="GO:0005829">
    <property type="term" value="C:cytosol"/>
    <property type="evidence" value="ECO:0007669"/>
    <property type="project" value="TreeGrafter"/>
</dbReference>
<dbReference type="InterPro" id="IPR042176">
    <property type="entry name" value="Pantoate_ligase_C"/>
</dbReference>
<comment type="miscellaneous">
    <text evidence="13">The reaction proceeds by a bi uni uni bi ping pong mechanism.</text>
</comment>
<dbReference type="Gene3D" id="3.40.50.620">
    <property type="entry name" value="HUPs"/>
    <property type="match status" value="1"/>
</dbReference>
<dbReference type="AlphaFoldDB" id="A0A9X2J4I5"/>
<dbReference type="InterPro" id="IPR004821">
    <property type="entry name" value="Cyt_trans-like"/>
</dbReference>
<dbReference type="SUPFAM" id="SSF52374">
    <property type="entry name" value="Nucleotidylyl transferase"/>
    <property type="match status" value="1"/>
</dbReference>
<evidence type="ECO:0000256" key="11">
    <source>
        <dbReference type="ARBA" id="ARBA00048258"/>
    </source>
</evidence>
<evidence type="ECO:0000256" key="1">
    <source>
        <dbReference type="ARBA" id="ARBA00004496"/>
    </source>
</evidence>
<evidence type="ECO:0000313" key="14">
    <source>
        <dbReference type="EMBL" id="MCM8558416.1"/>
    </source>
</evidence>
<dbReference type="RefSeq" id="WP_252115293.1">
    <property type="nucleotide sequence ID" value="NZ_JAMSHT010000001.1"/>
</dbReference>
<sequence length="277" mass="29981">MQIISGMDGLAEAMEKLRAAGRIGMVPTMGALHEGHLTLVREAASRADKVVASIFVNPLQFNDKADLDRYPRDHEGDAKKLESAGCDLVWMPTPADLYPDGFATTVSVAGITERWEGAHRPGHFDGVATIVTKLFTNIRPDVAIFGEKDFQQLALIRRLTRDLDLGVEIVGFPTVRAEDGLALSSRNALLSADQRARATALPQALEEARNMIRDGEGIGAALETAEKSLADAGFGEVEYLAYVDADSLEPLENRAENARLIVAAFLGKVRLIDNIEG</sequence>
<dbReference type="InterPro" id="IPR014729">
    <property type="entry name" value="Rossmann-like_a/b/a_fold"/>
</dbReference>
<gene>
    <name evidence="13 14" type="primary">panC</name>
    <name evidence="14" type="ORF">NDO55_11360</name>
</gene>
<feature type="binding site" evidence="13">
    <location>
        <position position="152"/>
    </location>
    <ligand>
        <name>(R)-pantoate</name>
        <dbReference type="ChEBI" id="CHEBI:15980"/>
    </ligand>
</feature>
<evidence type="ECO:0000256" key="12">
    <source>
        <dbReference type="ARBA" id="ARBA00055042"/>
    </source>
</evidence>
<evidence type="ECO:0000256" key="13">
    <source>
        <dbReference type="HAMAP-Rule" id="MF_00158"/>
    </source>
</evidence>
<comment type="function">
    <text evidence="12 13">Catalyzes the condensation of pantoate with beta-alanine in an ATP-dependent reaction via a pantoyl-adenylate intermediate.</text>
</comment>
<evidence type="ECO:0000256" key="5">
    <source>
        <dbReference type="ARBA" id="ARBA00014155"/>
    </source>
</evidence>
<accession>A0A9X2J4I5</accession>
<protein>
    <recommendedName>
        <fullName evidence="5 13">Pantothenate synthetase</fullName>
        <shortName evidence="13">PS</shortName>
        <ecNumber evidence="4 13">6.3.2.1</ecNumber>
    </recommendedName>
    <alternativeName>
        <fullName evidence="13">Pantoate--beta-alanine ligase</fullName>
    </alternativeName>
    <alternativeName>
        <fullName evidence="13">Pantoate-activating enzyme</fullName>
    </alternativeName>
</protein>
<feature type="binding site" evidence="13">
    <location>
        <begin position="146"/>
        <end position="149"/>
    </location>
    <ligand>
        <name>ATP</name>
        <dbReference type="ChEBI" id="CHEBI:30616"/>
    </ligand>
</feature>
<dbReference type="CDD" id="cd00560">
    <property type="entry name" value="PanC"/>
    <property type="match status" value="1"/>
</dbReference>
<dbReference type="NCBIfam" id="TIGR00018">
    <property type="entry name" value="panC"/>
    <property type="match status" value="1"/>
</dbReference>
<evidence type="ECO:0000256" key="6">
    <source>
        <dbReference type="ARBA" id="ARBA00022490"/>
    </source>
</evidence>
<feature type="binding site" evidence="13">
    <location>
        <position position="60"/>
    </location>
    <ligand>
        <name>beta-alanine</name>
        <dbReference type="ChEBI" id="CHEBI:57966"/>
    </ligand>
</feature>
<evidence type="ECO:0000256" key="3">
    <source>
        <dbReference type="ARBA" id="ARBA00009256"/>
    </source>
</evidence>
<comment type="similarity">
    <text evidence="3 13">Belongs to the pantothenate synthetase family.</text>
</comment>
<proteinExistence type="inferred from homology"/>
<comment type="caution">
    <text evidence="14">The sequence shown here is derived from an EMBL/GenBank/DDBJ whole genome shotgun (WGS) entry which is preliminary data.</text>
</comment>
<name>A0A9X2J4I5_9SPHN</name>
<dbReference type="Proteomes" id="UP001155128">
    <property type="component" value="Unassembled WGS sequence"/>
</dbReference>
<comment type="pathway">
    <text evidence="2 13">Cofactor biosynthesis; (R)-pantothenate biosynthesis; (R)-pantothenate from (R)-pantoate and beta-alanine: step 1/1.</text>
</comment>
<keyword evidence="8 13" id="KW-0566">Pantothenate biosynthesis</keyword>
<dbReference type="InterPro" id="IPR003721">
    <property type="entry name" value="Pantoate_ligase"/>
</dbReference>
<dbReference type="Gene3D" id="3.30.1300.10">
    <property type="entry name" value="Pantoate-beta-alanine ligase, C-terminal domain"/>
    <property type="match status" value="1"/>
</dbReference>
<dbReference type="Pfam" id="PF02569">
    <property type="entry name" value="Pantoate_ligase"/>
    <property type="match status" value="1"/>
</dbReference>
<dbReference type="GO" id="GO:0005524">
    <property type="term" value="F:ATP binding"/>
    <property type="evidence" value="ECO:0007669"/>
    <property type="project" value="UniProtKB-KW"/>
</dbReference>
<evidence type="ECO:0000256" key="4">
    <source>
        <dbReference type="ARBA" id="ARBA00012219"/>
    </source>
</evidence>
<dbReference type="GO" id="GO:0004592">
    <property type="term" value="F:pantoate-beta-alanine ligase activity"/>
    <property type="evidence" value="ECO:0007669"/>
    <property type="project" value="UniProtKB-UniRule"/>
</dbReference>
<keyword evidence="6 13" id="KW-0963">Cytoplasm</keyword>
<feature type="binding site" evidence="13">
    <location>
        <position position="175"/>
    </location>
    <ligand>
        <name>ATP</name>
        <dbReference type="ChEBI" id="CHEBI:30616"/>
    </ligand>
</feature>
<evidence type="ECO:0000313" key="15">
    <source>
        <dbReference type="Proteomes" id="UP001155128"/>
    </source>
</evidence>
<evidence type="ECO:0000256" key="2">
    <source>
        <dbReference type="ARBA" id="ARBA00004990"/>
    </source>
</evidence>
<comment type="catalytic activity">
    <reaction evidence="11 13">
        <text>(R)-pantoate + beta-alanine + ATP = (R)-pantothenate + AMP + diphosphate + H(+)</text>
        <dbReference type="Rhea" id="RHEA:10912"/>
        <dbReference type="ChEBI" id="CHEBI:15378"/>
        <dbReference type="ChEBI" id="CHEBI:15980"/>
        <dbReference type="ChEBI" id="CHEBI:29032"/>
        <dbReference type="ChEBI" id="CHEBI:30616"/>
        <dbReference type="ChEBI" id="CHEBI:33019"/>
        <dbReference type="ChEBI" id="CHEBI:57966"/>
        <dbReference type="ChEBI" id="CHEBI:456215"/>
        <dbReference type="EC" id="6.3.2.1"/>
    </reaction>
</comment>
<keyword evidence="15" id="KW-1185">Reference proteome</keyword>
<keyword evidence="7 13" id="KW-0436">Ligase</keyword>
<dbReference type="EC" id="6.3.2.1" evidence="4 13"/>
<evidence type="ECO:0000256" key="9">
    <source>
        <dbReference type="ARBA" id="ARBA00022741"/>
    </source>
</evidence>
<organism evidence="14 15">
    <name type="scientific">Sphingomicrobium sediminis</name>
    <dbReference type="NCBI Taxonomy" id="2950949"/>
    <lineage>
        <taxon>Bacteria</taxon>
        <taxon>Pseudomonadati</taxon>
        <taxon>Pseudomonadota</taxon>
        <taxon>Alphaproteobacteria</taxon>
        <taxon>Sphingomonadales</taxon>
        <taxon>Sphingomonadaceae</taxon>
        <taxon>Sphingomicrobium</taxon>
    </lineage>
</organism>
<dbReference type="HAMAP" id="MF_00158">
    <property type="entry name" value="PanC"/>
    <property type="match status" value="1"/>
</dbReference>
<feature type="binding site" evidence="13">
    <location>
        <position position="60"/>
    </location>
    <ligand>
        <name>(R)-pantoate</name>
        <dbReference type="ChEBI" id="CHEBI:15980"/>
    </ligand>
</feature>
<evidence type="ECO:0000256" key="10">
    <source>
        <dbReference type="ARBA" id="ARBA00022840"/>
    </source>
</evidence>